<comment type="caution">
    <text evidence="3">The sequence shown here is derived from an EMBL/GenBank/DDBJ whole genome shotgun (WGS) entry which is preliminary data.</text>
</comment>
<feature type="domain" description="N-acetyltransferase" evidence="1">
    <location>
        <begin position="35"/>
        <end position="115"/>
    </location>
</feature>
<dbReference type="Pfam" id="PF00583">
    <property type="entry name" value="Acetyltransf_1"/>
    <property type="match status" value="1"/>
</dbReference>
<reference evidence="3 4" key="1">
    <citation type="submission" date="2022-11" db="EMBL/GenBank/DDBJ databases">
        <title>Minimal conservation of predation-associated metabolite biosynthetic gene clusters underscores biosynthetic potential of Myxococcota including descriptions for ten novel species: Archangium lansinium sp. nov., Myxococcus landrumus sp. nov., Nannocystis bai.</title>
        <authorList>
            <person name="Ahearne A."/>
            <person name="Stevens C."/>
            <person name="Dowd S."/>
        </authorList>
    </citation>
    <scope>NUCLEOTIDE SEQUENCE [LARGE SCALE GENOMIC DNA]</scope>
    <source>
        <strain evidence="3 4">NCWAL01</strain>
    </source>
</reference>
<dbReference type="PANTHER" id="PTHR34815:SF2">
    <property type="entry name" value="N-ACETYLTRANSFERASE DOMAIN-CONTAINING PROTEIN"/>
    <property type="match status" value="1"/>
</dbReference>
<dbReference type="RefSeq" id="WP_272139272.1">
    <property type="nucleotide sequence ID" value="NZ_JAQNDM010000002.1"/>
</dbReference>
<organism evidence="3 4">
    <name type="scientific">Stigmatella ashevillensis</name>
    <dbReference type="NCBI Taxonomy" id="2995309"/>
    <lineage>
        <taxon>Bacteria</taxon>
        <taxon>Pseudomonadati</taxon>
        <taxon>Myxococcota</taxon>
        <taxon>Myxococcia</taxon>
        <taxon>Myxococcales</taxon>
        <taxon>Cystobacterineae</taxon>
        <taxon>Archangiaceae</taxon>
        <taxon>Stigmatella</taxon>
    </lineage>
</organism>
<dbReference type="PANTHER" id="PTHR34815">
    <property type="entry name" value="LYSINE ACETYLTRANSFERASE"/>
    <property type="match status" value="1"/>
</dbReference>
<proteinExistence type="predicted"/>
<dbReference type="InterPro" id="IPR053013">
    <property type="entry name" value="LAT"/>
</dbReference>
<feature type="domain" description="LYC1 C-terminal" evidence="2">
    <location>
        <begin position="168"/>
        <end position="281"/>
    </location>
</feature>
<dbReference type="InterPro" id="IPR000182">
    <property type="entry name" value="GNAT_dom"/>
</dbReference>
<protein>
    <submittedName>
        <fullName evidence="3">N-acetyltransferase</fullName>
    </submittedName>
</protein>
<dbReference type="Gene3D" id="3.40.630.30">
    <property type="match status" value="1"/>
</dbReference>
<evidence type="ECO:0000259" key="2">
    <source>
        <dbReference type="Pfam" id="PF22998"/>
    </source>
</evidence>
<accession>A0ABT5DAP0</accession>
<gene>
    <name evidence="3" type="ORF">POL68_16730</name>
</gene>
<dbReference type="InterPro" id="IPR016181">
    <property type="entry name" value="Acyl_CoA_acyltransferase"/>
</dbReference>
<dbReference type="Proteomes" id="UP001221838">
    <property type="component" value="Unassembled WGS sequence"/>
</dbReference>
<evidence type="ECO:0000313" key="3">
    <source>
        <dbReference type="EMBL" id="MDC0710124.1"/>
    </source>
</evidence>
<keyword evidence="4" id="KW-1185">Reference proteome</keyword>
<evidence type="ECO:0000259" key="1">
    <source>
        <dbReference type="Pfam" id="PF00583"/>
    </source>
</evidence>
<dbReference type="EMBL" id="JAQNDM010000002">
    <property type="protein sequence ID" value="MDC0710124.1"/>
    <property type="molecule type" value="Genomic_DNA"/>
</dbReference>
<dbReference type="InterPro" id="IPR055100">
    <property type="entry name" value="GNAT_LYC1-like"/>
</dbReference>
<evidence type="ECO:0000313" key="4">
    <source>
        <dbReference type="Proteomes" id="UP001221838"/>
    </source>
</evidence>
<dbReference type="SUPFAM" id="SSF55729">
    <property type="entry name" value="Acyl-CoA N-acyltransferases (Nat)"/>
    <property type="match status" value="1"/>
</dbReference>
<name>A0ABT5DAP0_9BACT</name>
<sequence length="317" mass="35137">MRLVLATDAQKTERDSFTYSAWGPPLTPPGYAAREQRLRAHPWAHAEMRTWLLCKEAGEVLASCETFRTRSFLRAEDGTRVAGDSFAIASVFTEERLRGRGYATQLMDLLLPELRLAPEAQAALLFSDVGPSIYRRSGYRELSAWNWALAPEPGEPGDLVDRLLGETELDKALARTHPPEQPFLLWPTAAQADWHLERERIYSKELGRPRPEACGATIGSSTALWAMVGKSGVLVLLWLDARTQEDASALLGAARRVAYRAGLSRVEVWEEPGTAPLLARIPGATREPRDGALPMLQPLRPGVLLSESLPIPRVLWV</sequence>
<dbReference type="Pfam" id="PF22998">
    <property type="entry name" value="GNAT_LYC1-like"/>
    <property type="match status" value="1"/>
</dbReference>